<evidence type="ECO:0000313" key="2">
    <source>
        <dbReference type="Proteomes" id="UP001183222"/>
    </source>
</evidence>
<organism evidence="1 2">
    <name type="scientific">Blastococcus goldschmidtiae</name>
    <dbReference type="NCBI Taxonomy" id="3075546"/>
    <lineage>
        <taxon>Bacteria</taxon>
        <taxon>Bacillati</taxon>
        <taxon>Actinomycetota</taxon>
        <taxon>Actinomycetes</taxon>
        <taxon>Geodermatophilales</taxon>
        <taxon>Geodermatophilaceae</taxon>
        <taxon>Blastococcus</taxon>
    </lineage>
</organism>
<dbReference type="RefSeq" id="WP_311347257.1">
    <property type="nucleotide sequence ID" value="NZ_JAVREI010000031.1"/>
</dbReference>
<dbReference type="Pfam" id="PF09234">
    <property type="entry name" value="DUF1963"/>
    <property type="match status" value="1"/>
</dbReference>
<dbReference type="InterPro" id="IPR035948">
    <property type="entry name" value="YwqG-like_sf"/>
</dbReference>
<comment type="caution">
    <text evidence="1">The sequence shown here is derived from an EMBL/GenBank/DDBJ whole genome shotgun (WGS) entry which is preliminary data.</text>
</comment>
<protein>
    <submittedName>
        <fullName evidence="1">DUF1963 domain-containing protein</fullName>
    </submittedName>
</protein>
<proteinExistence type="predicted"/>
<keyword evidence="2" id="KW-1185">Reference proteome</keyword>
<accession>A0ABU2KE50</accession>
<reference evidence="2" key="1">
    <citation type="submission" date="2023-07" db="EMBL/GenBank/DDBJ databases">
        <title>30 novel species of actinomycetes from the DSMZ collection.</title>
        <authorList>
            <person name="Nouioui I."/>
        </authorList>
    </citation>
    <scope>NUCLEOTIDE SEQUENCE [LARGE SCALE GENOMIC DNA]</scope>
    <source>
        <strain evidence="2">DSM 46792</strain>
    </source>
</reference>
<dbReference type="InterPro" id="IPR015315">
    <property type="entry name" value="DUF1963"/>
</dbReference>
<dbReference type="Gene3D" id="2.30.320.10">
    <property type="entry name" value="YwqG-like"/>
    <property type="match status" value="1"/>
</dbReference>
<dbReference type="EMBL" id="JAVREI010000031">
    <property type="protein sequence ID" value="MDT0278461.1"/>
    <property type="molecule type" value="Genomic_DNA"/>
</dbReference>
<dbReference type="SUPFAM" id="SSF103032">
    <property type="entry name" value="Hypothetical protein YwqG"/>
    <property type="match status" value="1"/>
</dbReference>
<evidence type="ECO:0000313" key="1">
    <source>
        <dbReference type="EMBL" id="MDT0278461.1"/>
    </source>
</evidence>
<dbReference type="Proteomes" id="UP001183222">
    <property type="component" value="Unassembled WGS sequence"/>
</dbReference>
<name>A0ABU2KE50_9ACTN</name>
<gene>
    <name evidence="1" type="ORF">RM425_21375</name>
</gene>
<sequence>MDDRGQQLLAELTAGLEQLVAWEDAVPGVGFRVWNRQTDRNTAVVDALLRQPDGWPALQRLAVQHPDPGVRGYAESYVNPGPPDTVGEAREWLAHPARRLGHLDLAVEPCVYSAAQDEETSRGLDTGLAEWPHGSWVRGSSTSPGPWPLRDDGIPLVHVAHLDLHMLTWLPAHPFPDVTGAFEVFHDLETWGIEESDGPRNCWALRVIPYGGRLAGPPSDLDVSPAAWLHGNPGVSLAWPDDWVDRLSEAEVDALTDAQDAIRDQVLDTVGPAPRLPPGAARFVPQVLGHPQLGWGNVVQESLEPFLPLSEEGDRWVFLLDVPGVGPLDGWFGDEGHLEVWIRASDLAAGAYESCWMTVRNQ</sequence>